<dbReference type="SMART" id="SM00043">
    <property type="entry name" value="CY"/>
    <property type="match status" value="1"/>
</dbReference>
<evidence type="ECO:0000313" key="5">
    <source>
        <dbReference type="EMBL" id="EYU22239.1"/>
    </source>
</evidence>
<evidence type="ECO:0000259" key="4">
    <source>
        <dbReference type="SMART" id="SM00043"/>
    </source>
</evidence>
<accession>A0A022Q3L7</accession>
<feature type="signal peptide" evidence="3">
    <location>
        <begin position="1"/>
        <end position="25"/>
    </location>
</feature>
<feature type="domain" description="Cystatin" evidence="4">
    <location>
        <begin position="28"/>
        <end position="121"/>
    </location>
</feature>
<evidence type="ECO:0000256" key="3">
    <source>
        <dbReference type="SAM" id="SignalP"/>
    </source>
</evidence>
<name>A0A022Q3L7_ERYGU</name>
<keyword evidence="3" id="KW-0732">Signal</keyword>
<feature type="chain" id="PRO_5018582685" description="Cystatin domain-containing protein" evidence="3">
    <location>
        <begin position="26"/>
        <end position="127"/>
    </location>
</feature>
<keyword evidence="1" id="KW-0646">Protease inhibitor</keyword>
<dbReference type="STRING" id="4155.A0A022Q3L7"/>
<dbReference type="Pfam" id="PF16845">
    <property type="entry name" value="SQAPI"/>
    <property type="match status" value="1"/>
</dbReference>
<dbReference type="EMBL" id="KI632211">
    <property type="protein sequence ID" value="EYU22239.1"/>
    <property type="molecule type" value="Genomic_DNA"/>
</dbReference>
<dbReference type="InterPro" id="IPR046350">
    <property type="entry name" value="Cystatin_sf"/>
</dbReference>
<dbReference type="CDD" id="cd00042">
    <property type="entry name" value="CY"/>
    <property type="match status" value="1"/>
</dbReference>
<proteinExistence type="predicted"/>
<dbReference type="Proteomes" id="UP000030748">
    <property type="component" value="Unassembled WGS sequence"/>
</dbReference>
<dbReference type="PANTHER" id="PTHR47364">
    <property type="entry name" value="CYSTEINE PROTEINASE INHIBITOR 5"/>
    <property type="match status" value="1"/>
</dbReference>
<dbReference type="SUPFAM" id="SSF54403">
    <property type="entry name" value="Cystatin/monellin"/>
    <property type="match status" value="1"/>
</dbReference>
<keyword evidence="6" id="KW-1185">Reference proteome</keyword>
<dbReference type="GO" id="GO:0004869">
    <property type="term" value="F:cysteine-type endopeptidase inhibitor activity"/>
    <property type="evidence" value="ECO:0007669"/>
    <property type="project" value="UniProtKB-KW"/>
</dbReference>
<dbReference type="PANTHER" id="PTHR47364:SF2">
    <property type="entry name" value="CYSTEINE PROTEINASE INHIBITOR 5"/>
    <property type="match status" value="1"/>
</dbReference>
<keyword evidence="2" id="KW-0789">Thiol protease inhibitor</keyword>
<dbReference type="AlphaFoldDB" id="A0A022Q3L7"/>
<evidence type="ECO:0000313" key="6">
    <source>
        <dbReference type="Proteomes" id="UP000030748"/>
    </source>
</evidence>
<dbReference type="Gene3D" id="3.10.450.10">
    <property type="match status" value="1"/>
</dbReference>
<reference evidence="5 6" key="1">
    <citation type="journal article" date="2013" name="Proc. Natl. Acad. Sci. U.S.A.">
        <title>Fine-scale variation in meiotic recombination in Mimulus inferred from population shotgun sequencing.</title>
        <authorList>
            <person name="Hellsten U."/>
            <person name="Wright K.M."/>
            <person name="Jenkins J."/>
            <person name="Shu S."/>
            <person name="Yuan Y."/>
            <person name="Wessler S.R."/>
            <person name="Schmutz J."/>
            <person name="Willis J.H."/>
            <person name="Rokhsar D.S."/>
        </authorList>
    </citation>
    <scope>NUCLEOTIDE SEQUENCE [LARGE SCALE GENOMIC DNA]</scope>
    <source>
        <strain evidence="6">cv. DUN x IM62</strain>
    </source>
</reference>
<protein>
    <recommendedName>
        <fullName evidence="4">Cystatin domain-containing protein</fullName>
    </recommendedName>
</protein>
<organism evidence="5 6">
    <name type="scientific">Erythranthe guttata</name>
    <name type="common">Yellow monkey flower</name>
    <name type="synonym">Mimulus guttatus</name>
    <dbReference type="NCBI Taxonomy" id="4155"/>
    <lineage>
        <taxon>Eukaryota</taxon>
        <taxon>Viridiplantae</taxon>
        <taxon>Streptophyta</taxon>
        <taxon>Embryophyta</taxon>
        <taxon>Tracheophyta</taxon>
        <taxon>Spermatophyta</taxon>
        <taxon>Magnoliopsida</taxon>
        <taxon>eudicotyledons</taxon>
        <taxon>Gunneridae</taxon>
        <taxon>Pentapetalae</taxon>
        <taxon>asterids</taxon>
        <taxon>lamiids</taxon>
        <taxon>Lamiales</taxon>
        <taxon>Phrymaceae</taxon>
        <taxon>Erythranthe</taxon>
    </lineage>
</organism>
<gene>
    <name evidence="5" type="ORF">MIMGU_mgv1a019749mg</name>
</gene>
<evidence type="ECO:0000256" key="1">
    <source>
        <dbReference type="ARBA" id="ARBA00022690"/>
    </source>
</evidence>
<evidence type="ECO:0000256" key="2">
    <source>
        <dbReference type="ARBA" id="ARBA00022704"/>
    </source>
</evidence>
<sequence>MVSTFCSILLIFFVVLVVPITNCDGGGYRPGGIWPIDDLNDPQVVSAAKFAVTEYNKKTNTTLNFVAVMKGKEHKVGGSLYHLVISAKDNINANLKEYEIVVFAQVWLKKSPLKLESFKQLSKSVFN</sequence>
<dbReference type="eggNOG" id="ENOG502ST9E">
    <property type="taxonomic scope" value="Eukaryota"/>
</dbReference>
<dbReference type="InterPro" id="IPR000010">
    <property type="entry name" value="Cystatin_dom"/>
</dbReference>